<keyword evidence="2" id="KW-1185">Reference proteome</keyword>
<sequence>MADAFDDDRMNEGSEYLALLRARGAHALSAHFRAEPYTPGAHARPSRGLWVSAEMRCQLLDGAHTPEAPGFLILPREDGAPLTVLAALLSSRVLQCAVGEPLTLPTLRALPLPARDARFEAQLNALWRHAASNFGADTSAPQWRPILASFDRIGAELYQLSLDELMRYLS</sequence>
<evidence type="ECO:0000313" key="1">
    <source>
        <dbReference type="EMBL" id="AWV90766.1"/>
    </source>
</evidence>
<reference evidence="1 2" key="1">
    <citation type="submission" date="2018-06" db="EMBL/GenBank/DDBJ databases">
        <title>Lujinxingia sediminis gen. nov. sp. nov., a new facultative anaerobic member of the class Deltaproteobacteria, and proposal of Lujinxingaceae fam. nov.</title>
        <authorList>
            <person name="Guo L.-Y."/>
            <person name="Li C.-M."/>
            <person name="Wang S."/>
            <person name="Du Z.-J."/>
        </authorList>
    </citation>
    <scope>NUCLEOTIDE SEQUENCE [LARGE SCALE GENOMIC DNA]</scope>
    <source>
        <strain evidence="1 2">FA350</strain>
    </source>
</reference>
<dbReference type="KEGG" id="bsed:DN745_16165"/>
<protein>
    <submittedName>
        <fullName evidence="1">Uncharacterized protein</fullName>
    </submittedName>
</protein>
<gene>
    <name evidence="1" type="ORF">DN745_16165</name>
</gene>
<dbReference type="EMBL" id="CP030032">
    <property type="protein sequence ID" value="AWV90766.1"/>
    <property type="molecule type" value="Genomic_DNA"/>
</dbReference>
<proteinExistence type="predicted"/>
<dbReference type="AlphaFoldDB" id="A0A2Z4FQ33"/>
<name>A0A2Z4FQ33_9DELT</name>
<evidence type="ECO:0000313" key="2">
    <source>
        <dbReference type="Proteomes" id="UP000249799"/>
    </source>
</evidence>
<dbReference type="Proteomes" id="UP000249799">
    <property type="component" value="Chromosome"/>
</dbReference>
<dbReference type="RefSeq" id="WP_111336409.1">
    <property type="nucleotide sequence ID" value="NZ_CP030032.1"/>
</dbReference>
<organism evidence="1 2">
    <name type="scientific">Bradymonas sediminis</name>
    <dbReference type="NCBI Taxonomy" id="1548548"/>
    <lineage>
        <taxon>Bacteria</taxon>
        <taxon>Deltaproteobacteria</taxon>
        <taxon>Bradymonadales</taxon>
        <taxon>Bradymonadaceae</taxon>
        <taxon>Bradymonas</taxon>
    </lineage>
</organism>
<accession>A0A2Z4FQ33</accession>